<keyword evidence="5" id="KW-0547">Nucleotide-binding</keyword>
<dbReference type="PANTHER" id="PTHR24223">
    <property type="entry name" value="ATP-BINDING CASSETTE SUB-FAMILY C"/>
    <property type="match status" value="1"/>
</dbReference>
<gene>
    <name evidence="11" type="ORF">V5O48_019607</name>
</gene>
<organism evidence="11 12">
    <name type="scientific">Marasmius crinis-equi</name>
    <dbReference type="NCBI Taxonomy" id="585013"/>
    <lineage>
        <taxon>Eukaryota</taxon>
        <taxon>Fungi</taxon>
        <taxon>Dikarya</taxon>
        <taxon>Basidiomycota</taxon>
        <taxon>Agaricomycotina</taxon>
        <taxon>Agaricomycetes</taxon>
        <taxon>Agaricomycetidae</taxon>
        <taxon>Agaricales</taxon>
        <taxon>Marasmiineae</taxon>
        <taxon>Marasmiaceae</taxon>
        <taxon>Marasmius</taxon>
    </lineage>
</organism>
<feature type="domain" description="ABC transmembrane type-1" evidence="10">
    <location>
        <begin position="1"/>
        <end position="99"/>
    </location>
</feature>
<dbReference type="Proteomes" id="UP001465976">
    <property type="component" value="Unassembled WGS sequence"/>
</dbReference>
<accession>A0ABR3EHZ5</accession>
<evidence type="ECO:0000256" key="4">
    <source>
        <dbReference type="ARBA" id="ARBA00022692"/>
    </source>
</evidence>
<proteinExistence type="inferred from homology"/>
<evidence type="ECO:0000256" key="7">
    <source>
        <dbReference type="ARBA" id="ARBA00022989"/>
    </source>
</evidence>
<keyword evidence="3" id="KW-0813">Transport</keyword>
<keyword evidence="8 9" id="KW-0472">Membrane</keyword>
<evidence type="ECO:0000256" key="9">
    <source>
        <dbReference type="SAM" id="Phobius"/>
    </source>
</evidence>
<dbReference type="EMBL" id="JBAHYK010005568">
    <property type="protein sequence ID" value="KAL0562480.1"/>
    <property type="molecule type" value="Genomic_DNA"/>
</dbReference>
<comment type="similarity">
    <text evidence="2">Belongs to the ABC transporter superfamily. ABCC family. Conjugate transporter (TC 3.A.1.208) subfamily.</text>
</comment>
<evidence type="ECO:0000256" key="1">
    <source>
        <dbReference type="ARBA" id="ARBA00004141"/>
    </source>
</evidence>
<feature type="non-terminal residue" evidence="11">
    <location>
        <position position="117"/>
    </location>
</feature>
<reference evidence="11 12" key="1">
    <citation type="submission" date="2024-02" db="EMBL/GenBank/DDBJ databases">
        <title>A draft genome for the cacao thread blight pathogen Marasmius crinis-equi.</title>
        <authorList>
            <person name="Cohen S.P."/>
            <person name="Baruah I.K."/>
            <person name="Amoako-Attah I."/>
            <person name="Bukari Y."/>
            <person name="Meinhardt L.W."/>
            <person name="Bailey B.A."/>
        </authorList>
    </citation>
    <scope>NUCLEOTIDE SEQUENCE [LARGE SCALE GENOMIC DNA]</scope>
    <source>
        <strain evidence="11 12">GH-76</strain>
    </source>
</reference>
<dbReference type="Gene3D" id="1.20.1560.10">
    <property type="entry name" value="ABC transporter type 1, transmembrane domain"/>
    <property type="match status" value="1"/>
</dbReference>
<dbReference type="Pfam" id="PF00664">
    <property type="entry name" value="ABC_membrane"/>
    <property type="match status" value="1"/>
</dbReference>
<evidence type="ECO:0000256" key="2">
    <source>
        <dbReference type="ARBA" id="ARBA00009726"/>
    </source>
</evidence>
<dbReference type="SUPFAM" id="SSF90123">
    <property type="entry name" value="ABC transporter transmembrane region"/>
    <property type="match status" value="1"/>
</dbReference>
<keyword evidence="12" id="KW-1185">Reference proteome</keyword>
<dbReference type="InterPro" id="IPR036640">
    <property type="entry name" value="ABC1_TM_sf"/>
</dbReference>
<dbReference type="PROSITE" id="PS50929">
    <property type="entry name" value="ABC_TM1F"/>
    <property type="match status" value="1"/>
</dbReference>
<evidence type="ECO:0000256" key="5">
    <source>
        <dbReference type="ARBA" id="ARBA00022741"/>
    </source>
</evidence>
<comment type="caution">
    <text evidence="11">The sequence shown here is derived from an EMBL/GenBank/DDBJ whole genome shotgun (WGS) entry which is preliminary data.</text>
</comment>
<evidence type="ECO:0000256" key="3">
    <source>
        <dbReference type="ARBA" id="ARBA00022448"/>
    </source>
</evidence>
<feature type="non-terminal residue" evidence="11">
    <location>
        <position position="1"/>
    </location>
</feature>
<dbReference type="InterPro" id="IPR011527">
    <property type="entry name" value="ABC1_TM_dom"/>
</dbReference>
<keyword evidence="4 9" id="KW-0812">Transmembrane</keyword>
<feature type="transmembrane region" description="Helical" evidence="9">
    <location>
        <begin position="71"/>
        <end position="91"/>
    </location>
</feature>
<evidence type="ECO:0000259" key="10">
    <source>
        <dbReference type="PROSITE" id="PS50929"/>
    </source>
</evidence>
<keyword evidence="6" id="KW-0067">ATP-binding</keyword>
<comment type="subcellular location">
    <subcellularLocation>
        <location evidence="1">Membrane</location>
        <topology evidence="1">Multi-pass membrane protein</topology>
    </subcellularLocation>
</comment>
<sequence>TLTGLATIRAYGEQNRAIRDAERGLDMENRAYYMTITIQRWLGVRLDLLGNVLVFGIAMFASGFRKSANPANIGVVLTYTMSVTQIFSSMVTQFAQQEQSMNAVERVLVYTELPAEG</sequence>
<evidence type="ECO:0000313" key="11">
    <source>
        <dbReference type="EMBL" id="KAL0562480.1"/>
    </source>
</evidence>
<evidence type="ECO:0000313" key="12">
    <source>
        <dbReference type="Proteomes" id="UP001465976"/>
    </source>
</evidence>
<evidence type="ECO:0000256" key="8">
    <source>
        <dbReference type="ARBA" id="ARBA00023136"/>
    </source>
</evidence>
<protein>
    <recommendedName>
        <fullName evidence="10">ABC transmembrane type-1 domain-containing protein</fullName>
    </recommendedName>
</protein>
<name>A0ABR3EHZ5_9AGAR</name>
<evidence type="ECO:0000256" key="6">
    <source>
        <dbReference type="ARBA" id="ARBA00022840"/>
    </source>
</evidence>
<feature type="transmembrane region" description="Helical" evidence="9">
    <location>
        <begin position="48"/>
        <end position="65"/>
    </location>
</feature>
<dbReference type="InterPro" id="IPR050173">
    <property type="entry name" value="ABC_transporter_C-like"/>
</dbReference>
<keyword evidence="7 9" id="KW-1133">Transmembrane helix</keyword>
<dbReference type="PANTHER" id="PTHR24223:SF456">
    <property type="entry name" value="MULTIDRUG RESISTANCE-ASSOCIATED PROTEIN LETHAL(2)03659"/>
    <property type="match status" value="1"/>
</dbReference>